<protein>
    <submittedName>
        <fullName evidence="2">Uncharacterized protein</fullName>
    </submittedName>
</protein>
<evidence type="ECO:0000313" key="2">
    <source>
        <dbReference type="EMBL" id="EKX66196.1"/>
    </source>
</evidence>
<dbReference type="EMBL" id="AEJC01000236">
    <property type="protein sequence ID" value="EKX66196.1"/>
    <property type="molecule type" value="Genomic_DNA"/>
</dbReference>
<organism evidence="2 3">
    <name type="scientific">Streptomyces ipomoeae 91-03</name>
    <dbReference type="NCBI Taxonomy" id="698759"/>
    <lineage>
        <taxon>Bacteria</taxon>
        <taxon>Bacillati</taxon>
        <taxon>Actinomycetota</taxon>
        <taxon>Actinomycetes</taxon>
        <taxon>Kitasatosporales</taxon>
        <taxon>Streptomycetaceae</taxon>
        <taxon>Streptomyces</taxon>
    </lineage>
</organism>
<evidence type="ECO:0000256" key="1">
    <source>
        <dbReference type="SAM" id="MobiDB-lite"/>
    </source>
</evidence>
<dbReference type="AlphaFoldDB" id="L1KZE2"/>
<feature type="region of interest" description="Disordered" evidence="1">
    <location>
        <begin position="1"/>
        <end position="26"/>
    </location>
</feature>
<sequence>MTTHRCPAQAPGAGRQRSDKMRQPFSRSIRITPWRPSDPARQNAAGASPSVFRMVSNKEKRCDCSCSTTLARLSSWSSALRIPTTPDCS</sequence>
<dbReference type="Proteomes" id="UP000010411">
    <property type="component" value="Unassembled WGS sequence"/>
</dbReference>
<proteinExistence type="predicted"/>
<name>L1KZE2_9ACTN</name>
<keyword evidence="3" id="KW-1185">Reference proteome</keyword>
<reference evidence="2 3" key="1">
    <citation type="submission" date="2012-11" db="EMBL/GenBank/DDBJ databases">
        <authorList>
            <person name="Huguet-Tapia J.C."/>
            <person name="Durkin A.S."/>
            <person name="Pettis G.S."/>
            <person name="Badger J.H."/>
        </authorList>
    </citation>
    <scope>NUCLEOTIDE SEQUENCE [LARGE SCALE GENOMIC DNA]</scope>
    <source>
        <strain evidence="2 3">91-03</strain>
    </source>
</reference>
<comment type="caution">
    <text evidence="2">The sequence shown here is derived from an EMBL/GenBank/DDBJ whole genome shotgun (WGS) entry which is preliminary data.</text>
</comment>
<dbReference type="PATRIC" id="fig|698759.3.peg.3196"/>
<accession>L1KZE2</accession>
<evidence type="ECO:0000313" key="3">
    <source>
        <dbReference type="Proteomes" id="UP000010411"/>
    </source>
</evidence>
<gene>
    <name evidence="2" type="ORF">STRIP9103_00651</name>
</gene>